<evidence type="ECO:0000259" key="1">
    <source>
        <dbReference type="Pfam" id="PF04577"/>
    </source>
</evidence>
<evidence type="ECO:0000313" key="2">
    <source>
        <dbReference type="EMBL" id="AXB56226.1"/>
    </source>
</evidence>
<dbReference type="KEGG" id="ffl:HYN86_06280"/>
<proteinExistence type="predicted"/>
<dbReference type="InterPro" id="IPR049625">
    <property type="entry name" value="Glyco_transf_61_cat"/>
</dbReference>
<sequence length="365" mass="41480">MGLIEKKVRFSPIGYTRYLKGLKKTYMMFRQGKLLESLAVKSWEIAPGNTTISKKAYFLENQLERVTGSAYTDDPHAVMHGGISIVHNPTLAYLLKNIWMINGSIYKGLHQFQLHHKSKLSSKMNYFPPVIFDTEIKNASIYSSYDGNEFFGLWLTDDCTNYKLAAVEGTPITTDIFTSPHMLEYESLLNMNPYRTNAVYLKDAVFFDDDWGNNKKKQEIFNSNKELLLSKFASNSHPGVFILRRNSGKTRIMLNEIEIAELMREKYGFKIVDVTQQSVQEIIAACAGAGIIAGIEGSHLMHGLMVLEPGASVLTLQPPNRFCGVLKITTDMQDLNYAFVVGIQKEENFYINFEEVEKTLSLLRF</sequence>
<dbReference type="GO" id="GO:0016757">
    <property type="term" value="F:glycosyltransferase activity"/>
    <property type="evidence" value="ECO:0007669"/>
    <property type="project" value="InterPro"/>
</dbReference>
<dbReference type="AlphaFoldDB" id="A0A344LQN4"/>
<dbReference type="Pfam" id="PF04577">
    <property type="entry name" value="Glyco_transf_61"/>
    <property type="match status" value="1"/>
</dbReference>
<gene>
    <name evidence="2" type="ORF">HYN86_06280</name>
</gene>
<protein>
    <recommendedName>
        <fullName evidence="1">Glycosyltransferase 61 catalytic domain-containing protein</fullName>
    </recommendedName>
</protein>
<keyword evidence="3" id="KW-1185">Reference proteome</keyword>
<reference evidence="2 3" key="1">
    <citation type="submission" date="2018-06" db="EMBL/GenBank/DDBJ databases">
        <title>Genome sequencing of Flavobacterium.</title>
        <authorList>
            <person name="Baek M.-G."/>
            <person name="Yi H."/>
        </authorList>
    </citation>
    <scope>NUCLEOTIDE SEQUENCE [LARGE SCALE GENOMIC DNA]</scope>
    <source>
        <strain evidence="2 3">HYN0086</strain>
    </source>
</reference>
<name>A0A344LQN4_9FLAO</name>
<organism evidence="2 3">
    <name type="scientific">Flavobacterium fluviale</name>
    <dbReference type="NCBI Taxonomy" id="2249356"/>
    <lineage>
        <taxon>Bacteria</taxon>
        <taxon>Pseudomonadati</taxon>
        <taxon>Bacteroidota</taxon>
        <taxon>Flavobacteriia</taxon>
        <taxon>Flavobacteriales</taxon>
        <taxon>Flavobacteriaceae</taxon>
        <taxon>Flavobacterium</taxon>
    </lineage>
</organism>
<dbReference type="EMBL" id="CP030261">
    <property type="protein sequence ID" value="AXB56226.1"/>
    <property type="molecule type" value="Genomic_DNA"/>
</dbReference>
<dbReference type="OrthoDB" id="6935590at2"/>
<accession>A0A344LQN4</accession>
<evidence type="ECO:0000313" key="3">
    <source>
        <dbReference type="Proteomes" id="UP000251561"/>
    </source>
</evidence>
<dbReference type="Proteomes" id="UP000251561">
    <property type="component" value="Chromosome"/>
</dbReference>
<feature type="domain" description="Glycosyltransferase 61 catalytic" evidence="1">
    <location>
        <begin position="184"/>
        <end position="313"/>
    </location>
</feature>